<accession>A0AAD3H6J4</accession>
<gene>
    <name evidence="7" type="ORF">CTEN210_08741</name>
</gene>
<keyword evidence="4" id="KW-0378">Hydrolase</keyword>
<keyword evidence="2" id="KW-0645">Protease</keyword>
<dbReference type="EMBL" id="BLLK01000045">
    <property type="protein sequence ID" value="GFH52265.1"/>
    <property type="molecule type" value="Genomic_DNA"/>
</dbReference>
<evidence type="ECO:0000256" key="1">
    <source>
        <dbReference type="ARBA" id="ARBA00011079"/>
    </source>
</evidence>
<proteinExistence type="inferred from homology"/>
<dbReference type="Gene3D" id="3.40.50.1820">
    <property type="entry name" value="alpha/beta hydrolase"/>
    <property type="match status" value="2"/>
</dbReference>
<dbReference type="PANTHER" id="PTHR11010:SF38">
    <property type="entry name" value="LYSOSOMAL PRO-X CARBOXYPEPTIDASE"/>
    <property type="match status" value="1"/>
</dbReference>
<dbReference type="GO" id="GO:0008239">
    <property type="term" value="F:dipeptidyl-peptidase activity"/>
    <property type="evidence" value="ECO:0007669"/>
    <property type="project" value="TreeGrafter"/>
</dbReference>
<dbReference type="Gene3D" id="1.20.120.980">
    <property type="entry name" value="Serine carboxypeptidase S28, SKS domain"/>
    <property type="match status" value="1"/>
</dbReference>
<evidence type="ECO:0000256" key="3">
    <source>
        <dbReference type="ARBA" id="ARBA00022729"/>
    </source>
</evidence>
<dbReference type="Proteomes" id="UP001054902">
    <property type="component" value="Unassembled WGS sequence"/>
</dbReference>
<evidence type="ECO:0000313" key="8">
    <source>
        <dbReference type="Proteomes" id="UP001054902"/>
    </source>
</evidence>
<protein>
    <recommendedName>
        <fullName evidence="9">Lysosomal Pro-X carboxypeptidase</fullName>
    </recommendedName>
</protein>
<organism evidence="7 8">
    <name type="scientific">Chaetoceros tenuissimus</name>
    <dbReference type="NCBI Taxonomy" id="426638"/>
    <lineage>
        <taxon>Eukaryota</taxon>
        <taxon>Sar</taxon>
        <taxon>Stramenopiles</taxon>
        <taxon>Ochrophyta</taxon>
        <taxon>Bacillariophyta</taxon>
        <taxon>Coscinodiscophyceae</taxon>
        <taxon>Chaetocerotophycidae</taxon>
        <taxon>Chaetocerotales</taxon>
        <taxon>Chaetocerotaceae</taxon>
        <taxon>Chaetoceros</taxon>
    </lineage>
</organism>
<dbReference type="GO" id="GO:0006508">
    <property type="term" value="P:proteolysis"/>
    <property type="evidence" value="ECO:0007669"/>
    <property type="project" value="UniProtKB-KW"/>
</dbReference>
<name>A0AAD3H6J4_9STRA</name>
<dbReference type="PANTHER" id="PTHR11010">
    <property type="entry name" value="PROTEASE S28 PRO-X CARBOXYPEPTIDASE-RELATED"/>
    <property type="match status" value="1"/>
</dbReference>
<keyword evidence="8" id="KW-1185">Reference proteome</keyword>
<dbReference type="GO" id="GO:0070008">
    <property type="term" value="F:serine-type exopeptidase activity"/>
    <property type="evidence" value="ECO:0007669"/>
    <property type="project" value="InterPro"/>
</dbReference>
<sequence>MSSTICLATLVLLLVGCVCSLDHRLVNRKRYKRGFNHHLDSSKITLQNLTCDYIVQPLDHFSSSTNQTFRQRYCYYDKYVKDELSPIFYYIGNESPLDEYVNNTGLMYELAAKEKFSALLVFAEHRFEGESIPNFTAFPEDMGCFSYLTSSQALADSIALISYLNPKYNRPIVAFGGSYGGMLSSWLRMKYPGTVQGAIASSAPIFGLPLTMSGNITNKQDWQSSPNDGTMDGAFHIVGSAIQTTINDSKKKGRDNSCYENLLMAWPLIRQTGRSKDGRALLSESFDLCEPLRHEEDVQLLIEWAQSPWFDLAEGDYPYESSYIPFALGEGNSKLPAFPLQHACESSGLANNLNISITGDISNVHFNIWLNKTQSLNDGDDDILLVQVDWRNLTANDRNFAEFQKTSAREVFSAVKNAVAVWFNVTKKVHCFDVIPAINAKNFTRLQKNKFSDTSRKLIHQNENVKNFESRIHSSTKQEMCLEKLQNETVWTSLICNEYMNLIMIYARGVGRDPFWPPSHDKEIRDYLDTLRNREAVEESYEQLCADPFNYYGYPDKTLVDPMSSFLDSEYGGTRIKSHSNIIFAGGLLDPWSAAGVYADNLQGELLNQKSQIKYPFVQNLTHDGSMIALLLDLGGHHLDLMWSDPEDPPCAEDARIIQELHIEKWIESFYKEERHSNDGH</sequence>
<dbReference type="InterPro" id="IPR042269">
    <property type="entry name" value="Ser_carbopepase_S28_SKS"/>
</dbReference>
<evidence type="ECO:0000313" key="7">
    <source>
        <dbReference type="EMBL" id="GFH52265.1"/>
    </source>
</evidence>
<evidence type="ECO:0008006" key="9">
    <source>
        <dbReference type="Google" id="ProtNLM"/>
    </source>
</evidence>
<keyword evidence="5" id="KW-0325">Glycoprotein</keyword>
<reference evidence="7 8" key="1">
    <citation type="journal article" date="2021" name="Sci. Rep.">
        <title>The genome of the diatom Chaetoceros tenuissimus carries an ancient integrated fragment of an extant virus.</title>
        <authorList>
            <person name="Hongo Y."/>
            <person name="Kimura K."/>
            <person name="Takaki Y."/>
            <person name="Yoshida Y."/>
            <person name="Baba S."/>
            <person name="Kobayashi G."/>
            <person name="Nagasaki K."/>
            <person name="Hano T."/>
            <person name="Tomaru Y."/>
        </authorList>
    </citation>
    <scope>NUCLEOTIDE SEQUENCE [LARGE SCALE GENOMIC DNA]</scope>
    <source>
        <strain evidence="7 8">NIES-3715</strain>
    </source>
</reference>
<dbReference type="InterPro" id="IPR029058">
    <property type="entry name" value="AB_hydrolase_fold"/>
</dbReference>
<feature type="signal peptide" evidence="6">
    <location>
        <begin position="1"/>
        <end position="20"/>
    </location>
</feature>
<dbReference type="InterPro" id="IPR008758">
    <property type="entry name" value="Peptidase_S28"/>
</dbReference>
<evidence type="ECO:0000256" key="5">
    <source>
        <dbReference type="ARBA" id="ARBA00023180"/>
    </source>
</evidence>
<comment type="caution">
    <text evidence="7">The sequence shown here is derived from an EMBL/GenBank/DDBJ whole genome shotgun (WGS) entry which is preliminary data.</text>
</comment>
<feature type="chain" id="PRO_5042010861" description="Lysosomal Pro-X carboxypeptidase" evidence="6">
    <location>
        <begin position="21"/>
        <end position="681"/>
    </location>
</feature>
<dbReference type="Pfam" id="PF05577">
    <property type="entry name" value="Peptidase_S28"/>
    <property type="match status" value="1"/>
</dbReference>
<evidence type="ECO:0000256" key="4">
    <source>
        <dbReference type="ARBA" id="ARBA00022801"/>
    </source>
</evidence>
<dbReference type="AlphaFoldDB" id="A0AAD3H6J4"/>
<evidence type="ECO:0000256" key="2">
    <source>
        <dbReference type="ARBA" id="ARBA00022670"/>
    </source>
</evidence>
<evidence type="ECO:0000256" key="6">
    <source>
        <dbReference type="SAM" id="SignalP"/>
    </source>
</evidence>
<keyword evidence="3 6" id="KW-0732">Signal</keyword>
<comment type="similarity">
    <text evidence="1">Belongs to the peptidase S28 family.</text>
</comment>
<dbReference type="SUPFAM" id="SSF53474">
    <property type="entry name" value="alpha/beta-Hydrolases"/>
    <property type="match status" value="1"/>
</dbReference>